<sequence length="145" mass="16278">MGVAVALRFSSVTFPDLDRHAWGQVRLYEPRAIPVQENLDQSMRTRQLSAPYYSCTEAEDIRTGRRECMYELFAELLRLMLGVTSPFYPAAMRKRGSTHSQKLVCPENYVWMCVCIYGGIGAGARHGKLSPHAPKRGRASLALAL</sequence>
<keyword evidence="2" id="KW-1185">Reference proteome</keyword>
<name>A0AAV4CHS7_9GAST</name>
<reference evidence="1 2" key="1">
    <citation type="journal article" date="2021" name="Elife">
        <title>Chloroplast acquisition without the gene transfer in kleptoplastic sea slugs, Plakobranchus ocellatus.</title>
        <authorList>
            <person name="Maeda T."/>
            <person name="Takahashi S."/>
            <person name="Yoshida T."/>
            <person name="Shimamura S."/>
            <person name="Takaki Y."/>
            <person name="Nagai Y."/>
            <person name="Toyoda A."/>
            <person name="Suzuki Y."/>
            <person name="Arimoto A."/>
            <person name="Ishii H."/>
            <person name="Satoh N."/>
            <person name="Nishiyama T."/>
            <person name="Hasebe M."/>
            <person name="Maruyama T."/>
            <person name="Minagawa J."/>
            <person name="Obokata J."/>
            <person name="Shigenobu S."/>
        </authorList>
    </citation>
    <scope>NUCLEOTIDE SEQUENCE [LARGE SCALE GENOMIC DNA]</scope>
</reference>
<organism evidence="1 2">
    <name type="scientific">Plakobranchus ocellatus</name>
    <dbReference type="NCBI Taxonomy" id="259542"/>
    <lineage>
        <taxon>Eukaryota</taxon>
        <taxon>Metazoa</taxon>
        <taxon>Spiralia</taxon>
        <taxon>Lophotrochozoa</taxon>
        <taxon>Mollusca</taxon>
        <taxon>Gastropoda</taxon>
        <taxon>Heterobranchia</taxon>
        <taxon>Euthyneura</taxon>
        <taxon>Panpulmonata</taxon>
        <taxon>Sacoglossa</taxon>
        <taxon>Placobranchoidea</taxon>
        <taxon>Plakobranchidae</taxon>
        <taxon>Plakobranchus</taxon>
    </lineage>
</organism>
<protein>
    <submittedName>
        <fullName evidence="1">Uncharacterized protein</fullName>
    </submittedName>
</protein>
<proteinExistence type="predicted"/>
<evidence type="ECO:0000313" key="2">
    <source>
        <dbReference type="Proteomes" id="UP000735302"/>
    </source>
</evidence>
<dbReference type="AlphaFoldDB" id="A0AAV4CHS7"/>
<dbReference type="Proteomes" id="UP000735302">
    <property type="component" value="Unassembled WGS sequence"/>
</dbReference>
<gene>
    <name evidence="1" type="ORF">PoB_005767200</name>
</gene>
<accession>A0AAV4CHS7</accession>
<evidence type="ECO:0000313" key="1">
    <source>
        <dbReference type="EMBL" id="GFO31167.1"/>
    </source>
</evidence>
<comment type="caution">
    <text evidence="1">The sequence shown here is derived from an EMBL/GenBank/DDBJ whole genome shotgun (WGS) entry which is preliminary data.</text>
</comment>
<dbReference type="EMBL" id="BLXT01006360">
    <property type="protein sequence ID" value="GFO31167.1"/>
    <property type="molecule type" value="Genomic_DNA"/>
</dbReference>